<evidence type="ECO:0000259" key="8">
    <source>
        <dbReference type="Pfam" id="PF12240"/>
    </source>
</evidence>
<comment type="subcellular location">
    <subcellularLocation>
        <location evidence="1">Cell junction</location>
    </subcellularLocation>
</comment>
<feature type="compositionally biased region" description="Low complexity" evidence="7">
    <location>
        <begin position="715"/>
        <end position="729"/>
    </location>
</feature>
<dbReference type="GO" id="GO:0005886">
    <property type="term" value="C:plasma membrane"/>
    <property type="evidence" value="ECO:0007669"/>
    <property type="project" value="TreeGrafter"/>
</dbReference>
<dbReference type="InterPro" id="IPR009114">
    <property type="entry name" value="Angiomotin"/>
</dbReference>
<feature type="region of interest" description="Disordered" evidence="7">
    <location>
        <begin position="325"/>
        <end position="348"/>
    </location>
</feature>
<feature type="region of interest" description="Disordered" evidence="7">
    <location>
        <begin position="861"/>
        <end position="948"/>
    </location>
</feature>
<feature type="coiled-coil region" evidence="6">
    <location>
        <begin position="475"/>
        <end position="606"/>
    </location>
</feature>
<evidence type="ECO:0000256" key="6">
    <source>
        <dbReference type="SAM" id="Coils"/>
    </source>
</evidence>
<dbReference type="GO" id="GO:0030036">
    <property type="term" value="P:actin cytoskeleton organization"/>
    <property type="evidence" value="ECO:0007669"/>
    <property type="project" value="TreeGrafter"/>
</dbReference>
<evidence type="ECO:0000256" key="1">
    <source>
        <dbReference type="ARBA" id="ARBA00004282"/>
    </source>
</evidence>
<dbReference type="PANTHER" id="PTHR14826:SF14">
    <property type="entry name" value="ANGIOMOTIN_C DOMAIN-CONTAINING PROTEIN"/>
    <property type="match status" value="1"/>
</dbReference>
<dbReference type="GO" id="GO:0030334">
    <property type="term" value="P:regulation of cell migration"/>
    <property type="evidence" value="ECO:0007669"/>
    <property type="project" value="TreeGrafter"/>
</dbReference>
<reference evidence="9" key="2">
    <citation type="submission" date="2023-03" db="EMBL/GenBank/DDBJ databases">
        <authorList>
            <person name="Inwood S.N."/>
            <person name="Skelly J.G."/>
            <person name="Guhlin J."/>
            <person name="Harrop T.W.R."/>
            <person name="Goldson S.G."/>
            <person name="Dearden P.K."/>
        </authorList>
    </citation>
    <scope>NUCLEOTIDE SEQUENCE</scope>
    <source>
        <strain evidence="9">Irish</strain>
        <tissue evidence="9">Whole body</tissue>
    </source>
</reference>
<evidence type="ECO:0000256" key="3">
    <source>
        <dbReference type="ARBA" id="ARBA00022553"/>
    </source>
</evidence>
<keyword evidence="5 6" id="KW-0175">Coiled coil</keyword>
<evidence type="ECO:0000256" key="5">
    <source>
        <dbReference type="ARBA" id="ARBA00023054"/>
    </source>
</evidence>
<feature type="compositionally biased region" description="Basic and acidic residues" evidence="7">
    <location>
        <begin position="925"/>
        <end position="936"/>
    </location>
</feature>
<feature type="compositionally biased region" description="Polar residues" evidence="7">
    <location>
        <begin position="86"/>
        <end position="151"/>
    </location>
</feature>
<proteinExistence type="inferred from homology"/>
<feature type="domain" description="Angiomotin C-terminal" evidence="8">
    <location>
        <begin position="530"/>
        <end position="709"/>
    </location>
</feature>
<evidence type="ECO:0000256" key="7">
    <source>
        <dbReference type="SAM" id="MobiDB-lite"/>
    </source>
</evidence>
<name>A0AA39F744_9HYME</name>
<evidence type="ECO:0000256" key="2">
    <source>
        <dbReference type="ARBA" id="ARBA00010300"/>
    </source>
</evidence>
<evidence type="ECO:0000256" key="4">
    <source>
        <dbReference type="ARBA" id="ARBA00022949"/>
    </source>
</evidence>
<gene>
    <name evidence="9" type="ORF">PV328_002837</name>
</gene>
<accession>A0AA39F744</accession>
<feature type="coiled-coil region" evidence="6">
    <location>
        <begin position="420"/>
        <end position="447"/>
    </location>
</feature>
<feature type="compositionally biased region" description="Polar residues" evidence="7">
    <location>
        <begin position="1"/>
        <end position="49"/>
    </location>
</feature>
<comment type="caution">
    <text evidence="9">The sequence shown here is derived from an EMBL/GenBank/DDBJ whole genome shotgun (WGS) entry which is preliminary data.</text>
</comment>
<dbReference type="PANTHER" id="PTHR14826">
    <property type="entry name" value="ANGIOMOTIN"/>
    <property type="match status" value="1"/>
</dbReference>
<feature type="compositionally biased region" description="Low complexity" evidence="7">
    <location>
        <begin position="63"/>
        <end position="76"/>
    </location>
</feature>
<feature type="compositionally biased region" description="Low complexity" evidence="7">
    <location>
        <begin position="1070"/>
        <end position="1081"/>
    </location>
</feature>
<feature type="region of interest" description="Disordered" evidence="7">
    <location>
        <begin position="824"/>
        <end position="843"/>
    </location>
</feature>
<feature type="region of interest" description="Disordered" evidence="7">
    <location>
        <begin position="1012"/>
        <end position="1032"/>
    </location>
</feature>
<protein>
    <recommendedName>
        <fullName evidence="8">Angiomotin C-terminal domain-containing protein</fullName>
    </recommendedName>
</protein>
<evidence type="ECO:0000313" key="9">
    <source>
        <dbReference type="EMBL" id="KAK0164181.1"/>
    </source>
</evidence>
<keyword evidence="10" id="KW-1185">Reference proteome</keyword>
<feature type="compositionally biased region" description="Low complexity" evidence="7">
    <location>
        <begin position="825"/>
        <end position="836"/>
    </location>
</feature>
<dbReference type="Pfam" id="PF12240">
    <property type="entry name" value="Angiomotin_C"/>
    <property type="match status" value="1"/>
</dbReference>
<dbReference type="PRINTS" id="PR01807">
    <property type="entry name" value="ANGIOMOTIN"/>
</dbReference>
<sequence length="1100" mass="121813">MSSIQQTGRFLPFTNNTSNIQRKQLSSQAGLPQSLSGSDTDVSTSNENLSNEERYVIRHTARQEPQGQENQQQSPSRSSSHKENIPNIQGNLINRNSLKESLNGSNRNSLKESLNGSNRNSLKDSINGSNRNSLKDNLSNRTSVGSNRSSLDISTSSYNTLIIHNANDENGWSPSGRLSSSIVREHGDVGYLYCESGGKGHSNSPTMQSLSSLPHDERFYEQTNSGCQEINDIPDDYLNQSQVLKHLAKEVVKPSYPKISNSGNNLELRVRDNERSKQGNINDFNVRLPPLSYNSTLLPLKSKHRLLGPTEKLTLSRSQPDLSRIGKFDMDSYDSPIASPRPQTKGREEIETAAGEIWPPSEMVQILIQENSSLKLELERCYNKVAKSQKLEQEILKVHRAHEELAASCERREKLERVARLRLSNDCRRLTELNRALRDQIDLLSSRSDNPQIAESMRKELTQRELLIGQLITQNKELAAAKERQEIELAAQRATLQEQRTHIDILDTALTNAQGNVVRLEEECRKKQVYVERVGQLQRALSSLQASSDRREETERQLRGQLERELREGGNGGVNGNENSTNGETITELKRRLRERDEKIMSLEGDVTKWEQRYLEESALRQAAIDAASLPKDAKIAALEKTSQDAEKLIAEARSEKMRHMDEVHAAQKKLADLESRMKDLESKLAERDAMIRVLQKHTYDKETSSSSGVCSYPAGHSSHSSTSADHTGLTGTPELVSRMSSVSSVLGGGGGYGSTGTYGVSDSYKYRKPGSFEQTNKSLDDQLKELDSQLLSKRALCCFPGFSNPGTASRKGKISKPLLAGVDSTGCSSTASSKSRLLDDSSGDTATVGIMEFASAATTRLKGTTSRLSDGKPEDMMLLEKQGRSSQRQRMQESEIRRAGSLPPSSLPRPPRSLKSTTNSRYCRLSDTETRKKSDPGPIIDNTIKTRDSGNCTLEYGRFDVKNHQHRKKSLVGDNIIQNNSMKKSTNGDYERLGDSERKKLIICGDVKHRETQGRSLIPPPSRRIGDYGRLSDGDAKATLRKQASISRGLSIGSTVSSKSCGGGGRDSGGTASSETSTSSLPPTKARSIPRPSNYRIQF</sequence>
<comment type="similarity">
    <text evidence="2">Belongs to the angiomotin family.</text>
</comment>
<dbReference type="GO" id="GO:0031410">
    <property type="term" value="C:cytoplasmic vesicle"/>
    <property type="evidence" value="ECO:0007669"/>
    <property type="project" value="TreeGrafter"/>
</dbReference>
<dbReference type="InterPro" id="IPR024646">
    <property type="entry name" value="Angiomotin_C"/>
</dbReference>
<feature type="region of interest" description="Disordered" evidence="7">
    <location>
        <begin position="703"/>
        <end position="731"/>
    </location>
</feature>
<dbReference type="InterPro" id="IPR051747">
    <property type="entry name" value="Angiomotin-like"/>
</dbReference>
<feature type="region of interest" description="Disordered" evidence="7">
    <location>
        <begin position="1052"/>
        <end position="1100"/>
    </location>
</feature>
<evidence type="ECO:0000313" key="10">
    <source>
        <dbReference type="Proteomes" id="UP001168990"/>
    </source>
</evidence>
<dbReference type="GO" id="GO:0005923">
    <property type="term" value="C:bicellular tight junction"/>
    <property type="evidence" value="ECO:0007669"/>
    <property type="project" value="TreeGrafter"/>
</dbReference>
<organism evidence="9 10">
    <name type="scientific">Microctonus aethiopoides</name>
    <dbReference type="NCBI Taxonomy" id="144406"/>
    <lineage>
        <taxon>Eukaryota</taxon>
        <taxon>Metazoa</taxon>
        <taxon>Ecdysozoa</taxon>
        <taxon>Arthropoda</taxon>
        <taxon>Hexapoda</taxon>
        <taxon>Insecta</taxon>
        <taxon>Pterygota</taxon>
        <taxon>Neoptera</taxon>
        <taxon>Endopterygota</taxon>
        <taxon>Hymenoptera</taxon>
        <taxon>Apocrita</taxon>
        <taxon>Ichneumonoidea</taxon>
        <taxon>Braconidae</taxon>
        <taxon>Euphorinae</taxon>
        <taxon>Microctonus</taxon>
    </lineage>
</organism>
<feature type="region of interest" description="Disordered" evidence="7">
    <location>
        <begin position="1"/>
        <end position="151"/>
    </location>
</feature>
<keyword evidence="4" id="KW-0965">Cell junction</keyword>
<keyword evidence="3" id="KW-0597">Phosphoprotein</keyword>
<reference evidence="9" key="1">
    <citation type="journal article" date="2023" name="bioRxiv">
        <title>Scaffold-level genome assemblies of two parasitoid biocontrol wasps reveal the parthenogenesis mechanism and an associated novel virus.</title>
        <authorList>
            <person name="Inwood S."/>
            <person name="Skelly J."/>
            <person name="Guhlin J."/>
            <person name="Harrop T."/>
            <person name="Goldson S."/>
            <person name="Dearden P."/>
        </authorList>
    </citation>
    <scope>NUCLEOTIDE SEQUENCE</scope>
    <source>
        <strain evidence="9">Irish</strain>
        <tissue evidence="9">Whole body</tissue>
    </source>
</reference>
<feature type="coiled-coil region" evidence="6">
    <location>
        <begin position="636"/>
        <end position="691"/>
    </location>
</feature>
<dbReference type="AlphaFoldDB" id="A0AA39F744"/>
<dbReference type="Proteomes" id="UP001168990">
    <property type="component" value="Unassembled WGS sequence"/>
</dbReference>
<dbReference type="EMBL" id="JAQQBS010001422">
    <property type="protein sequence ID" value="KAK0164181.1"/>
    <property type="molecule type" value="Genomic_DNA"/>
</dbReference>